<evidence type="ECO:0000256" key="4">
    <source>
        <dbReference type="ARBA" id="ARBA00008654"/>
    </source>
</evidence>
<dbReference type="GO" id="GO:0045329">
    <property type="term" value="P:carnitine biosynthetic process"/>
    <property type="evidence" value="ECO:0007669"/>
    <property type="project" value="UniProtKB-KW"/>
</dbReference>
<comment type="function">
    <text evidence="15">Converts trimethyllysine (TML) into hydroxytrimethyllysine (HTML).</text>
</comment>
<evidence type="ECO:0000256" key="14">
    <source>
        <dbReference type="ARBA" id="ARBA00032283"/>
    </source>
</evidence>
<dbReference type="EMBL" id="CARXXK010000004">
    <property type="protein sequence ID" value="CAI6366558.1"/>
    <property type="molecule type" value="Genomic_DNA"/>
</dbReference>
<comment type="caution">
    <text evidence="19">The sequence shown here is derived from an EMBL/GenBank/DDBJ whole genome shotgun (WGS) entry which is preliminary data.</text>
</comment>
<evidence type="ECO:0000256" key="10">
    <source>
        <dbReference type="ARBA" id="ARBA00023002"/>
    </source>
</evidence>
<comment type="cofactor">
    <cofactor evidence="1">
        <name>Fe(2+)</name>
        <dbReference type="ChEBI" id="CHEBI:29033"/>
    </cofactor>
</comment>
<feature type="domain" description="Gamma-butyrobetaine hydroxylase-like N-terminal" evidence="18">
    <location>
        <begin position="12"/>
        <end position="77"/>
    </location>
</feature>
<keyword evidence="8" id="KW-0124">Carnitine biosynthesis</keyword>
<proteinExistence type="inferred from homology"/>
<evidence type="ECO:0000256" key="9">
    <source>
        <dbReference type="ARBA" id="ARBA00022964"/>
    </source>
</evidence>
<protein>
    <recommendedName>
        <fullName evidence="6">Trimethyllysine dioxygenase, mitochondrial</fullName>
        <ecNumber evidence="5">1.14.11.8</ecNumber>
    </recommendedName>
    <alternativeName>
        <fullName evidence="13">Epsilon-trimethyllysine 2-oxoglutarate dioxygenase</fullName>
    </alternativeName>
    <alternativeName>
        <fullName evidence="12">TML hydroxylase</fullName>
    </alternativeName>
    <alternativeName>
        <fullName evidence="14">TML-alpha-ketoglutarate dioxygenase</fullName>
    </alternativeName>
</protein>
<name>A0AAV0XFF9_9HEMI</name>
<evidence type="ECO:0000256" key="7">
    <source>
        <dbReference type="ARBA" id="ARBA00022723"/>
    </source>
</evidence>
<evidence type="ECO:0000256" key="2">
    <source>
        <dbReference type="ARBA" id="ARBA00001961"/>
    </source>
</evidence>
<dbReference type="PANTHER" id="PTHR10696">
    <property type="entry name" value="GAMMA-BUTYROBETAINE HYDROXYLASE-RELATED"/>
    <property type="match status" value="1"/>
</dbReference>
<dbReference type="Gene3D" id="3.30.2020.30">
    <property type="match status" value="1"/>
</dbReference>
<evidence type="ECO:0000256" key="8">
    <source>
        <dbReference type="ARBA" id="ARBA00022873"/>
    </source>
</evidence>
<dbReference type="FunFam" id="3.30.2020.30:FF:000002">
    <property type="entry name" value="Putative gamma-butyrobetaine dioxygenase"/>
    <property type="match status" value="1"/>
</dbReference>
<dbReference type="GO" id="GO:0005506">
    <property type="term" value="F:iron ion binding"/>
    <property type="evidence" value="ECO:0007669"/>
    <property type="project" value="InterPro"/>
</dbReference>
<evidence type="ECO:0000259" key="18">
    <source>
        <dbReference type="Pfam" id="PF06155"/>
    </source>
</evidence>
<keyword evidence="9" id="KW-0223">Dioxygenase</keyword>
<evidence type="ECO:0000256" key="11">
    <source>
        <dbReference type="ARBA" id="ARBA00023004"/>
    </source>
</evidence>
<dbReference type="SUPFAM" id="SSF51197">
    <property type="entry name" value="Clavaminate synthase-like"/>
    <property type="match status" value="1"/>
</dbReference>
<gene>
    <name evidence="19" type="ORF">MEUPH1_LOCUS21132</name>
</gene>
<keyword evidence="20" id="KW-1185">Reference proteome</keyword>
<dbReference type="Pfam" id="PF06155">
    <property type="entry name" value="GBBH-like_N"/>
    <property type="match status" value="1"/>
</dbReference>
<organism evidence="19 20">
    <name type="scientific">Macrosiphum euphorbiae</name>
    <name type="common">potato aphid</name>
    <dbReference type="NCBI Taxonomy" id="13131"/>
    <lineage>
        <taxon>Eukaryota</taxon>
        <taxon>Metazoa</taxon>
        <taxon>Ecdysozoa</taxon>
        <taxon>Arthropoda</taxon>
        <taxon>Hexapoda</taxon>
        <taxon>Insecta</taxon>
        <taxon>Pterygota</taxon>
        <taxon>Neoptera</taxon>
        <taxon>Paraneoptera</taxon>
        <taxon>Hemiptera</taxon>
        <taxon>Sternorrhyncha</taxon>
        <taxon>Aphidomorpha</taxon>
        <taxon>Aphidoidea</taxon>
        <taxon>Aphididae</taxon>
        <taxon>Macrosiphini</taxon>
        <taxon>Macrosiphum</taxon>
    </lineage>
</organism>
<comment type="pathway">
    <text evidence="3">Amine and polyamine biosynthesis; carnitine biosynthesis.</text>
</comment>
<evidence type="ECO:0000313" key="19">
    <source>
        <dbReference type="EMBL" id="CAI6366558.1"/>
    </source>
</evidence>
<dbReference type="InterPro" id="IPR012776">
    <property type="entry name" value="Trimethyllysine_dOase"/>
</dbReference>
<evidence type="ECO:0000256" key="6">
    <source>
        <dbReference type="ARBA" id="ARBA00016835"/>
    </source>
</evidence>
<sequence>MTVQLKIGKENIPINIIWLRDNCRCSECYDHNNHSRKTTTQQFLKSINIKIQDYTHGDNNFFIGWSDGHKSEYHTKWVIDTWAGNKIKIEPISCFGEELEKLPSKVSYNDLSLKEGQKKLIKSILKYGVGIVTNVEPTLEATEKLVRFIAQPQETIFGTMWTVGINENHEDPAYSNGPLIVHNDSTYFNESTGLQVFHMLERDINCKGGLSTIVDGFKVAEILRKENPLHFKNLTEIEIESEYIEPGFHYKCTGPVIKIDPTTKEVYQIRFNIYDRSAEPPSRINEFYESYAHFIEILEREEMYWKHCLQPGTVVVYNNWRVLHGRTSFTGKRIFGGCYVSMTEFLSKARTLKLIS</sequence>
<dbReference type="PANTHER" id="PTHR10696:SF51">
    <property type="entry name" value="TRIMETHYLLYSINE DIOXYGENASE, MITOCHONDRIAL"/>
    <property type="match status" value="1"/>
</dbReference>
<feature type="domain" description="TauD/TfdA-like" evidence="17">
    <location>
        <begin position="96"/>
        <end position="339"/>
    </location>
</feature>
<dbReference type="Proteomes" id="UP001160148">
    <property type="component" value="Unassembled WGS sequence"/>
</dbReference>
<evidence type="ECO:0000259" key="17">
    <source>
        <dbReference type="Pfam" id="PF02668"/>
    </source>
</evidence>
<dbReference type="NCBIfam" id="TIGR02410">
    <property type="entry name" value="carnitine_TMLD"/>
    <property type="match status" value="1"/>
</dbReference>
<evidence type="ECO:0000256" key="3">
    <source>
        <dbReference type="ARBA" id="ARBA00005022"/>
    </source>
</evidence>
<dbReference type="InterPro" id="IPR010376">
    <property type="entry name" value="GBBH-like_N"/>
</dbReference>
<evidence type="ECO:0000256" key="1">
    <source>
        <dbReference type="ARBA" id="ARBA00001954"/>
    </source>
</evidence>
<dbReference type="GO" id="GO:0005739">
    <property type="term" value="C:mitochondrion"/>
    <property type="evidence" value="ECO:0007669"/>
    <property type="project" value="TreeGrafter"/>
</dbReference>
<dbReference type="InterPro" id="IPR038492">
    <property type="entry name" value="GBBH-like_N_sf"/>
</dbReference>
<dbReference type="GO" id="GO:0050353">
    <property type="term" value="F:trimethyllysine dioxygenase activity"/>
    <property type="evidence" value="ECO:0007669"/>
    <property type="project" value="UniProtKB-EC"/>
</dbReference>
<dbReference type="InterPro" id="IPR050411">
    <property type="entry name" value="AlphaKG_dependent_hydroxylases"/>
</dbReference>
<dbReference type="Gene3D" id="3.60.130.10">
    <property type="entry name" value="Clavaminate synthase-like"/>
    <property type="match status" value="1"/>
</dbReference>
<evidence type="ECO:0000256" key="15">
    <source>
        <dbReference type="ARBA" id="ARBA00046008"/>
    </source>
</evidence>
<comment type="cofactor">
    <cofactor evidence="2">
        <name>L-ascorbate</name>
        <dbReference type="ChEBI" id="CHEBI:38290"/>
    </cofactor>
</comment>
<reference evidence="19 20" key="1">
    <citation type="submission" date="2023-01" db="EMBL/GenBank/DDBJ databases">
        <authorList>
            <person name="Whitehead M."/>
        </authorList>
    </citation>
    <scope>NUCLEOTIDE SEQUENCE [LARGE SCALE GENOMIC DNA]</scope>
</reference>
<evidence type="ECO:0000256" key="13">
    <source>
        <dbReference type="ARBA" id="ARBA00031778"/>
    </source>
</evidence>
<keyword evidence="7" id="KW-0479">Metal-binding</keyword>
<evidence type="ECO:0000256" key="5">
    <source>
        <dbReference type="ARBA" id="ARBA00012267"/>
    </source>
</evidence>
<dbReference type="Pfam" id="PF02668">
    <property type="entry name" value="TauD"/>
    <property type="match status" value="1"/>
</dbReference>
<accession>A0AAV0XFF9</accession>
<dbReference type="EC" id="1.14.11.8" evidence="5"/>
<evidence type="ECO:0000256" key="12">
    <source>
        <dbReference type="ARBA" id="ARBA00030363"/>
    </source>
</evidence>
<keyword evidence="11" id="KW-0408">Iron</keyword>
<dbReference type="InterPro" id="IPR003819">
    <property type="entry name" value="TauD/TfdA-like"/>
</dbReference>
<dbReference type="InterPro" id="IPR042098">
    <property type="entry name" value="TauD-like_sf"/>
</dbReference>
<comment type="similarity">
    <text evidence="4">Belongs to the gamma-BBH/TMLD family.</text>
</comment>
<comment type="catalytic activity">
    <reaction evidence="16">
        <text>N(6),N(6),N(6)-trimethyl-L-lysine + 2-oxoglutarate + O2 = (3S)-3-hydroxy-N(6),N(6),N(6)-trimethyl-L-lysine + succinate + CO2</text>
        <dbReference type="Rhea" id="RHEA:14181"/>
        <dbReference type="ChEBI" id="CHEBI:15379"/>
        <dbReference type="ChEBI" id="CHEBI:16526"/>
        <dbReference type="ChEBI" id="CHEBI:16810"/>
        <dbReference type="ChEBI" id="CHEBI:30031"/>
        <dbReference type="ChEBI" id="CHEBI:58100"/>
        <dbReference type="ChEBI" id="CHEBI:141499"/>
        <dbReference type="EC" id="1.14.11.8"/>
    </reaction>
</comment>
<evidence type="ECO:0000313" key="20">
    <source>
        <dbReference type="Proteomes" id="UP001160148"/>
    </source>
</evidence>
<keyword evidence="10" id="KW-0560">Oxidoreductase</keyword>
<dbReference type="AlphaFoldDB" id="A0AAV0XFF9"/>
<evidence type="ECO:0000256" key="16">
    <source>
        <dbReference type="ARBA" id="ARBA00049334"/>
    </source>
</evidence>